<reference evidence="2 3" key="1">
    <citation type="submission" date="2017-12" db="EMBL/GenBank/DDBJ databases">
        <title>Streptomyces populusis sp. nov., a novel endophytic actinobacterium isolated from stems of Populus adenopoda Maxim.</title>
        <authorList>
            <person name="Wang Z."/>
        </authorList>
    </citation>
    <scope>NUCLEOTIDE SEQUENCE [LARGE SCALE GENOMIC DNA]</scope>
    <source>
        <strain evidence="2 3">A249</strain>
    </source>
</reference>
<dbReference type="RefSeq" id="WP_103550373.1">
    <property type="nucleotide sequence ID" value="NZ_JBHJSK010000001.1"/>
</dbReference>
<protein>
    <recommendedName>
        <fullName evidence="4">Lipoprotein</fullName>
    </recommendedName>
</protein>
<feature type="chain" id="PRO_5014154290" description="Lipoprotein" evidence="1">
    <location>
        <begin position="28"/>
        <end position="96"/>
    </location>
</feature>
<dbReference type="AlphaFoldDB" id="A0A2I0SPG9"/>
<proteinExistence type="predicted"/>
<sequence length="96" mass="9752">MFSGKKIAAVLGLVGGLAATCTGVTWAAHDGGSQGSCVRDAQGDVSCTQHFEGRVPSGSLPPHQETCLPVQRVTVPTVQGNGTMRIGPEVTCSSAK</sequence>
<gene>
    <name evidence="2" type="ORF">CW362_17270</name>
</gene>
<dbReference type="OrthoDB" id="4241902at2"/>
<dbReference type="Proteomes" id="UP000236178">
    <property type="component" value="Unassembled WGS sequence"/>
</dbReference>
<evidence type="ECO:0000313" key="3">
    <source>
        <dbReference type="Proteomes" id="UP000236178"/>
    </source>
</evidence>
<evidence type="ECO:0000313" key="2">
    <source>
        <dbReference type="EMBL" id="PKT71833.1"/>
    </source>
</evidence>
<evidence type="ECO:0000256" key="1">
    <source>
        <dbReference type="SAM" id="SignalP"/>
    </source>
</evidence>
<accession>A0A2I0SPG9</accession>
<keyword evidence="3" id="KW-1185">Reference proteome</keyword>
<feature type="signal peptide" evidence="1">
    <location>
        <begin position="1"/>
        <end position="27"/>
    </location>
</feature>
<keyword evidence="1" id="KW-0732">Signal</keyword>
<name>A0A2I0SPG9_9ACTN</name>
<evidence type="ECO:0008006" key="4">
    <source>
        <dbReference type="Google" id="ProtNLM"/>
    </source>
</evidence>
<organism evidence="2 3">
    <name type="scientific">Streptomyces populi</name>
    <dbReference type="NCBI Taxonomy" id="2058924"/>
    <lineage>
        <taxon>Bacteria</taxon>
        <taxon>Bacillati</taxon>
        <taxon>Actinomycetota</taxon>
        <taxon>Actinomycetes</taxon>
        <taxon>Kitasatosporales</taxon>
        <taxon>Streptomycetaceae</taxon>
        <taxon>Streptomyces</taxon>
    </lineage>
</organism>
<comment type="caution">
    <text evidence="2">The sequence shown here is derived from an EMBL/GenBank/DDBJ whole genome shotgun (WGS) entry which is preliminary data.</text>
</comment>
<dbReference type="EMBL" id="PJOS01000029">
    <property type="protein sequence ID" value="PKT71833.1"/>
    <property type="molecule type" value="Genomic_DNA"/>
</dbReference>